<sequence>MNNYIYRKYNRKFRICSYKINFCMSIQNAKKLNELKSKGKDKKKSHFTEMERLTKFYPELFVCQ</sequence>
<proteinExistence type="predicted"/>
<comment type="caution">
    <text evidence="1">The sequence shown here is derived from an EMBL/GenBank/DDBJ whole genome shotgun (WGS) entry which is preliminary data.</text>
</comment>
<keyword evidence="2" id="KW-1185">Reference proteome</keyword>
<dbReference type="EMBL" id="REGN01000696">
    <property type="protein sequence ID" value="RNA39937.1"/>
    <property type="molecule type" value="Genomic_DNA"/>
</dbReference>
<reference evidence="1 2" key="1">
    <citation type="journal article" date="2018" name="Sci. Rep.">
        <title>Genomic signatures of local adaptation to the degree of environmental predictability in rotifers.</title>
        <authorList>
            <person name="Franch-Gras L."/>
            <person name="Hahn C."/>
            <person name="Garcia-Roger E.M."/>
            <person name="Carmona M.J."/>
            <person name="Serra M."/>
            <person name="Gomez A."/>
        </authorList>
    </citation>
    <scope>NUCLEOTIDE SEQUENCE [LARGE SCALE GENOMIC DNA]</scope>
    <source>
        <strain evidence="1">HYR1</strain>
    </source>
</reference>
<organism evidence="1 2">
    <name type="scientific">Brachionus plicatilis</name>
    <name type="common">Marine rotifer</name>
    <name type="synonym">Brachionus muelleri</name>
    <dbReference type="NCBI Taxonomy" id="10195"/>
    <lineage>
        <taxon>Eukaryota</taxon>
        <taxon>Metazoa</taxon>
        <taxon>Spiralia</taxon>
        <taxon>Gnathifera</taxon>
        <taxon>Rotifera</taxon>
        <taxon>Eurotatoria</taxon>
        <taxon>Monogononta</taxon>
        <taxon>Pseudotrocha</taxon>
        <taxon>Ploima</taxon>
        <taxon>Brachionidae</taxon>
        <taxon>Brachionus</taxon>
    </lineage>
</organism>
<evidence type="ECO:0000313" key="2">
    <source>
        <dbReference type="Proteomes" id="UP000276133"/>
    </source>
</evidence>
<name>A0A3M7SWA4_BRAPC</name>
<accession>A0A3M7SWA4</accession>
<gene>
    <name evidence="1" type="ORF">BpHYR1_030961</name>
</gene>
<protein>
    <submittedName>
        <fullName evidence="1">Uncharacterized protein</fullName>
    </submittedName>
</protein>
<dbReference type="AlphaFoldDB" id="A0A3M7SWA4"/>
<evidence type="ECO:0000313" key="1">
    <source>
        <dbReference type="EMBL" id="RNA39937.1"/>
    </source>
</evidence>
<dbReference type="Proteomes" id="UP000276133">
    <property type="component" value="Unassembled WGS sequence"/>
</dbReference>